<reference evidence="2 3" key="1">
    <citation type="journal article" date="2014" name="PLoS Genet.">
        <title>Phylogenetically driven sequencing of extremely halophilic archaea reveals strategies for static and dynamic osmo-response.</title>
        <authorList>
            <person name="Becker E.A."/>
            <person name="Seitzer P.M."/>
            <person name="Tritt A."/>
            <person name="Larsen D."/>
            <person name="Krusor M."/>
            <person name="Yao A.I."/>
            <person name="Wu D."/>
            <person name="Madern D."/>
            <person name="Eisen J.A."/>
            <person name="Darling A.E."/>
            <person name="Facciotti M.T."/>
        </authorList>
    </citation>
    <scope>NUCLEOTIDE SEQUENCE [LARGE SCALE GENOMIC DNA]</scope>
    <source>
        <strain evidence="2 3">2-9-1</strain>
    </source>
</reference>
<dbReference type="InterPro" id="IPR057159">
    <property type="entry name" value="DUF7837"/>
</dbReference>
<sequence>MNADESSLGRCPECGECIPKTWLLIEYKTDDNETDLWAECPACESVVAPE</sequence>
<dbReference type="Pfam" id="PF25207">
    <property type="entry name" value="DUF7837"/>
    <property type="match status" value="1"/>
</dbReference>
<accession>M0CFE9</accession>
<evidence type="ECO:0000313" key="2">
    <source>
        <dbReference type="EMBL" id="ELZ21077.1"/>
    </source>
</evidence>
<comment type="caution">
    <text evidence="2">The sequence shown here is derived from an EMBL/GenBank/DDBJ whole genome shotgun (WGS) entry which is preliminary data.</text>
</comment>
<proteinExistence type="predicted"/>
<name>M0CFE9_9EURY</name>
<feature type="domain" description="DUF7837" evidence="1">
    <location>
        <begin position="4"/>
        <end position="50"/>
    </location>
</feature>
<keyword evidence="3" id="KW-1185">Reference proteome</keyword>
<dbReference type="eggNOG" id="arCOG04494">
    <property type="taxonomic scope" value="Archaea"/>
</dbReference>
<organism evidence="2 3">
    <name type="scientific">Halosimplex carlsbadense 2-9-1</name>
    <dbReference type="NCBI Taxonomy" id="797114"/>
    <lineage>
        <taxon>Archaea</taxon>
        <taxon>Methanobacteriati</taxon>
        <taxon>Methanobacteriota</taxon>
        <taxon>Stenosarchaea group</taxon>
        <taxon>Halobacteria</taxon>
        <taxon>Halobacteriales</taxon>
        <taxon>Haloarculaceae</taxon>
        <taxon>Halosimplex</taxon>
    </lineage>
</organism>
<protein>
    <recommendedName>
        <fullName evidence="1">DUF7837 domain-containing protein</fullName>
    </recommendedName>
</protein>
<evidence type="ECO:0000313" key="3">
    <source>
        <dbReference type="Proteomes" id="UP000011626"/>
    </source>
</evidence>
<dbReference type="AlphaFoldDB" id="M0CFE9"/>
<dbReference type="EMBL" id="AOIU01000043">
    <property type="protein sequence ID" value="ELZ21077.1"/>
    <property type="molecule type" value="Genomic_DNA"/>
</dbReference>
<gene>
    <name evidence="2" type="ORF">C475_19003</name>
</gene>
<evidence type="ECO:0000259" key="1">
    <source>
        <dbReference type="Pfam" id="PF25207"/>
    </source>
</evidence>
<dbReference type="Proteomes" id="UP000011626">
    <property type="component" value="Unassembled WGS sequence"/>
</dbReference>